<keyword evidence="2" id="KW-1185">Reference proteome</keyword>
<evidence type="ECO:0000313" key="2">
    <source>
        <dbReference type="Proteomes" id="UP001164250"/>
    </source>
</evidence>
<comment type="caution">
    <text evidence="1">The sequence shown here is derived from an EMBL/GenBank/DDBJ whole genome shotgun (WGS) entry which is preliminary data.</text>
</comment>
<name>A0ACC1C3J8_9ROSI</name>
<reference evidence="2" key="1">
    <citation type="journal article" date="2023" name="G3 (Bethesda)">
        <title>Genome assembly and association tests identify interacting loci associated with vigor, precocity, and sex in interspecific pistachio rootstocks.</title>
        <authorList>
            <person name="Palmer W."/>
            <person name="Jacygrad E."/>
            <person name="Sagayaradj S."/>
            <person name="Cavanaugh K."/>
            <person name="Han R."/>
            <person name="Bertier L."/>
            <person name="Beede B."/>
            <person name="Kafkas S."/>
            <person name="Golino D."/>
            <person name="Preece J."/>
            <person name="Michelmore R."/>
        </authorList>
    </citation>
    <scope>NUCLEOTIDE SEQUENCE [LARGE SCALE GENOMIC DNA]</scope>
</reference>
<accession>A0ACC1C3J8</accession>
<evidence type="ECO:0000313" key="1">
    <source>
        <dbReference type="EMBL" id="KAJ0106628.1"/>
    </source>
</evidence>
<organism evidence="1 2">
    <name type="scientific">Pistacia atlantica</name>
    <dbReference type="NCBI Taxonomy" id="434234"/>
    <lineage>
        <taxon>Eukaryota</taxon>
        <taxon>Viridiplantae</taxon>
        <taxon>Streptophyta</taxon>
        <taxon>Embryophyta</taxon>
        <taxon>Tracheophyta</taxon>
        <taxon>Spermatophyta</taxon>
        <taxon>Magnoliopsida</taxon>
        <taxon>eudicotyledons</taxon>
        <taxon>Gunneridae</taxon>
        <taxon>Pentapetalae</taxon>
        <taxon>rosids</taxon>
        <taxon>malvids</taxon>
        <taxon>Sapindales</taxon>
        <taxon>Anacardiaceae</taxon>
        <taxon>Pistacia</taxon>
    </lineage>
</organism>
<protein>
    <submittedName>
        <fullName evidence="1">Uncharacterized protein</fullName>
    </submittedName>
</protein>
<proteinExistence type="predicted"/>
<dbReference type="Proteomes" id="UP001164250">
    <property type="component" value="Chromosome 2"/>
</dbReference>
<dbReference type="EMBL" id="CM047898">
    <property type="protein sequence ID" value="KAJ0106628.1"/>
    <property type="molecule type" value="Genomic_DNA"/>
</dbReference>
<gene>
    <name evidence="1" type="ORF">Patl1_19457</name>
</gene>
<sequence>MEDLLVDRDLWGVIVNDRPTVGTTVATMSETSETGLSSTLRSNPAGGELSATDRAALAEWDKMDRKARASLFRCKKLYNLRIHDGDSLAAHLDEFNTLVNKLLAVDVQLAESEKVVTLLCSFARYVGQSDCCDWWWRIDTDVVGICMFYIVGRGYAVKRGKSRGRSKSKDKSKIKSLEMSGNLGILRKSETNPVKGKEAETYKQESNGDMYVAAACMAGSDQSVWYVDTGASFHMTPHKEWFCEYETYNGGNVLLGDDLAL</sequence>